<dbReference type="AlphaFoldDB" id="A0A2C9K8G9"/>
<proteinExistence type="inferred from homology"/>
<dbReference type="GO" id="GO:0008146">
    <property type="term" value="F:sulfotransferase activity"/>
    <property type="evidence" value="ECO:0007669"/>
    <property type="project" value="InterPro"/>
</dbReference>
<keyword evidence="6 9" id="KW-0333">Golgi apparatus</keyword>
<comment type="subcellular location">
    <subcellularLocation>
        <location evidence="1 9">Golgi apparatus membrane</location>
        <topology evidence="1 9">Single-pass type II membrane protein</topology>
    </subcellularLocation>
</comment>
<dbReference type="VEuPathDB" id="VectorBase:BGLAX_029347"/>
<organism evidence="10 11">
    <name type="scientific">Biomphalaria glabrata</name>
    <name type="common">Bloodfluke planorb</name>
    <name type="synonym">Freshwater snail</name>
    <dbReference type="NCBI Taxonomy" id="6526"/>
    <lineage>
        <taxon>Eukaryota</taxon>
        <taxon>Metazoa</taxon>
        <taxon>Spiralia</taxon>
        <taxon>Lophotrochozoa</taxon>
        <taxon>Mollusca</taxon>
        <taxon>Gastropoda</taxon>
        <taxon>Heterobranchia</taxon>
        <taxon>Euthyneura</taxon>
        <taxon>Panpulmonata</taxon>
        <taxon>Hygrophila</taxon>
        <taxon>Lymnaeoidea</taxon>
        <taxon>Planorbidae</taxon>
        <taxon>Biomphalaria</taxon>
    </lineage>
</organism>
<protein>
    <recommendedName>
        <fullName evidence="9">Carbohydrate sulfotransferase</fullName>
        <ecNumber evidence="9">2.8.2.-</ecNumber>
    </recommendedName>
</protein>
<evidence type="ECO:0000256" key="7">
    <source>
        <dbReference type="ARBA" id="ARBA00023136"/>
    </source>
</evidence>
<dbReference type="GO" id="GO:0000139">
    <property type="term" value="C:Golgi membrane"/>
    <property type="evidence" value="ECO:0007669"/>
    <property type="project" value="UniProtKB-SubCell"/>
</dbReference>
<dbReference type="GO" id="GO:0016051">
    <property type="term" value="P:carbohydrate biosynthetic process"/>
    <property type="evidence" value="ECO:0007669"/>
    <property type="project" value="InterPro"/>
</dbReference>
<evidence type="ECO:0000313" key="11">
    <source>
        <dbReference type="Proteomes" id="UP000076420"/>
    </source>
</evidence>
<sequence length="434" mass="51534">MDLLHMKRMIRKRKVQILLTFTVVFSLICFVFVYTHVTSRRSAPVLHYRIVNMSCPTHLQLTIDSDIYRHRTRVANDACFKHGHRGQAQRVFLDQFNKMAYCVVPKVGCTYWINILRFLNNDTYGMVFESPHDIPRIITHYSSFSRNVSVYSDEPGPSELSNKLRFMFVRDPYSRLWSAWIDKFWLPDFWFTEGANIVIFFNLTEAEKECPTNISFVQFLTYISRDKFLQEPKLLNEHWAPYRFLCDPCVFKPHVIGKMETFHADTSTILEAVNLTWVLETPSMMRDNSSGNARPIDRSVQEMSMLTYYNMELFTFLSSLLNFTEENCFNQRLVYKRLWAAFQYNGHLPFNVQFPEQLETGASIAPEDFLQICKETFYSWSKDKNQFADHKKAAMIEAYRPVPSDVMNRLLELYESDFEMFEYNRKPIDLYHYR</sequence>
<evidence type="ECO:0000313" key="10">
    <source>
        <dbReference type="EnsemblMetazoa" id="BGLB016501-PB"/>
    </source>
</evidence>
<dbReference type="Proteomes" id="UP000076420">
    <property type="component" value="Unassembled WGS sequence"/>
</dbReference>
<dbReference type="PANTHER" id="PTHR12137">
    <property type="entry name" value="CARBOHYDRATE SULFOTRANSFERASE"/>
    <property type="match status" value="1"/>
</dbReference>
<keyword evidence="5 9" id="KW-1133">Transmembrane helix</keyword>
<dbReference type="KEGG" id="bgt:106057258"/>
<dbReference type="EC" id="2.8.2.-" evidence="9"/>
<feature type="transmembrane region" description="Helical" evidence="9">
    <location>
        <begin position="15"/>
        <end position="34"/>
    </location>
</feature>
<dbReference type="InterPro" id="IPR005331">
    <property type="entry name" value="Sulfotransferase"/>
</dbReference>
<evidence type="ECO:0000256" key="3">
    <source>
        <dbReference type="ARBA" id="ARBA00022679"/>
    </source>
</evidence>
<dbReference type="Pfam" id="PF03567">
    <property type="entry name" value="Sulfotransfer_2"/>
    <property type="match status" value="1"/>
</dbReference>
<evidence type="ECO:0000256" key="4">
    <source>
        <dbReference type="ARBA" id="ARBA00022692"/>
    </source>
</evidence>
<keyword evidence="9" id="KW-0119">Carbohydrate metabolism</keyword>
<gene>
    <name evidence="10" type="primary">106057258</name>
</gene>
<dbReference type="OrthoDB" id="6380564at2759"/>
<keyword evidence="7 9" id="KW-0472">Membrane</keyword>
<dbReference type="InterPro" id="IPR018011">
    <property type="entry name" value="Carb_sulfotrans_8-10"/>
</dbReference>
<evidence type="ECO:0000256" key="1">
    <source>
        <dbReference type="ARBA" id="ARBA00004323"/>
    </source>
</evidence>
<keyword evidence="4 9" id="KW-0812">Transmembrane</keyword>
<evidence type="ECO:0000256" key="6">
    <source>
        <dbReference type="ARBA" id="ARBA00023034"/>
    </source>
</evidence>
<keyword evidence="8 9" id="KW-0325">Glycoprotein</keyword>
<evidence type="ECO:0000256" key="2">
    <source>
        <dbReference type="ARBA" id="ARBA00006339"/>
    </source>
</evidence>
<keyword evidence="9" id="KW-0735">Signal-anchor</keyword>
<evidence type="ECO:0000256" key="5">
    <source>
        <dbReference type="ARBA" id="ARBA00022989"/>
    </source>
</evidence>
<name>A0A2C9K8G9_BIOGL</name>
<accession>A0A2C9K8G9</accession>
<dbReference type="EnsemblMetazoa" id="BGLB016501-RB">
    <property type="protein sequence ID" value="BGLB016501-PB"/>
    <property type="gene ID" value="BGLB016501"/>
</dbReference>
<keyword evidence="3 9" id="KW-0808">Transferase</keyword>
<reference evidence="10" key="1">
    <citation type="submission" date="2020-05" db="UniProtKB">
        <authorList>
            <consortium name="EnsemblMetazoa"/>
        </authorList>
    </citation>
    <scope>IDENTIFICATION</scope>
    <source>
        <strain evidence="10">BB02</strain>
    </source>
</reference>
<dbReference type="PANTHER" id="PTHR12137:SF54">
    <property type="entry name" value="CARBOHYDRATE SULFOTRANSFERASE"/>
    <property type="match status" value="1"/>
</dbReference>
<comment type="similarity">
    <text evidence="2 9">Belongs to the sulfotransferase 2 family.</text>
</comment>
<evidence type="ECO:0000256" key="9">
    <source>
        <dbReference type="RuleBase" id="RU364020"/>
    </source>
</evidence>
<evidence type="ECO:0000256" key="8">
    <source>
        <dbReference type="ARBA" id="ARBA00023180"/>
    </source>
</evidence>
<dbReference type="VEuPathDB" id="VectorBase:BGLB016501"/>